<accession>A0AC59Y9M7</accession>
<name>A0AC59Y9M7_RANTA</name>
<sequence length="145" mass="16704">MFKISEPGGRCESLMTELELESMSQDRVLSCFSSSGTTQVFKSKYYHHSPLNWQILKHNTRCWQERREENLHPTADGMKLAQIVRKINKMTKNHLSQPIPLLGINSKKILKDAPKDLDISVLIPASFTLIMSNVHFTSLTYYVQH</sequence>
<protein>
    <submittedName>
        <fullName evidence="1">Uncharacterized protein</fullName>
    </submittedName>
</protein>
<gene>
    <name evidence="1" type="ORF">MRATA1EN22A_LOCUS3417</name>
</gene>
<evidence type="ECO:0000313" key="2">
    <source>
        <dbReference type="Proteomes" id="UP001162501"/>
    </source>
</evidence>
<reference evidence="1" key="2">
    <citation type="submission" date="2025-03" db="EMBL/GenBank/DDBJ databases">
        <authorList>
            <consortium name="ELIXIR-Norway"/>
            <consortium name="Elixir Norway"/>
        </authorList>
    </citation>
    <scope>NUCLEOTIDE SEQUENCE</scope>
</reference>
<reference evidence="1" key="1">
    <citation type="submission" date="2023-05" db="EMBL/GenBank/DDBJ databases">
        <authorList>
            <consortium name="ELIXIR-Norway"/>
        </authorList>
    </citation>
    <scope>NUCLEOTIDE SEQUENCE</scope>
</reference>
<proteinExistence type="predicted"/>
<dbReference type="EMBL" id="OX596095">
    <property type="protein sequence ID" value="CAM9501866.1"/>
    <property type="molecule type" value="Genomic_DNA"/>
</dbReference>
<dbReference type="Proteomes" id="UP001162501">
    <property type="component" value="Chromosome 11"/>
</dbReference>
<evidence type="ECO:0000313" key="1">
    <source>
        <dbReference type="EMBL" id="CAM9501866.1"/>
    </source>
</evidence>
<organism evidence="1 2">
    <name type="scientific">Rangifer tarandus platyrhynchus</name>
    <name type="common">Svalbard reindeer</name>
    <dbReference type="NCBI Taxonomy" id="3082113"/>
    <lineage>
        <taxon>Eukaryota</taxon>
        <taxon>Metazoa</taxon>
        <taxon>Chordata</taxon>
        <taxon>Craniata</taxon>
        <taxon>Vertebrata</taxon>
        <taxon>Euteleostomi</taxon>
        <taxon>Mammalia</taxon>
        <taxon>Eutheria</taxon>
        <taxon>Laurasiatheria</taxon>
        <taxon>Artiodactyla</taxon>
        <taxon>Ruminantia</taxon>
        <taxon>Pecora</taxon>
        <taxon>Cervidae</taxon>
        <taxon>Odocoileinae</taxon>
        <taxon>Rangifer</taxon>
    </lineage>
</organism>